<keyword evidence="1" id="KW-0812">Transmembrane</keyword>
<feature type="transmembrane region" description="Helical" evidence="1">
    <location>
        <begin position="436"/>
        <end position="458"/>
    </location>
</feature>
<name>A0A367JAZ5_RHIST</name>
<feature type="transmembrane region" description="Helical" evidence="1">
    <location>
        <begin position="273"/>
        <end position="297"/>
    </location>
</feature>
<organism evidence="2 3">
    <name type="scientific">Rhizopus stolonifer</name>
    <name type="common">Rhizopus nigricans</name>
    <dbReference type="NCBI Taxonomy" id="4846"/>
    <lineage>
        <taxon>Eukaryota</taxon>
        <taxon>Fungi</taxon>
        <taxon>Fungi incertae sedis</taxon>
        <taxon>Mucoromycota</taxon>
        <taxon>Mucoromycotina</taxon>
        <taxon>Mucoromycetes</taxon>
        <taxon>Mucorales</taxon>
        <taxon>Mucorineae</taxon>
        <taxon>Rhizopodaceae</taxon>
        <taxon>Rhizopus</taxon>
    </lineage>
</organism>
<feature type="transmembrane region" description="Helical" evidence="1">
    <location>
        <begin position="329"/>
        <end position="350"/>
    </location>
</feature>
<keyword evidence="1" id="KW-0472">Membrane</keyword>
<comment type="caution">
    <text evidence="2">The sequence shown here is derived from an EMBL/GenBank/DDBJ whole genome shotgun (WGS) entry which is preliminary data.</text>
</comment>
<keyword evidence="1" id="KW-1133">Transmembrane helix</keyword>
<keyword evidence="3" id="KW-1185">Reference proteome</keyword>
<dbReference type="AlphaFoldDB" id="A0A367JAZ5"/>
<protein>
    <submittedName>
        <fullName evidence="2">Uncharacterized protein</fullName>
    </submittedName>
</protein>
<feature type="transmembrane region" description="Helical" evidence="1">
    <location>
        <begin position="250"/>
        <end position="267"/>
    </location>
</feature>
<sequence length="467" mass="54866">MELQHLEGIIDVYLKDLERPLEVTGWYRRLYWFLRFPHMTHWFMLQYYRLQLDMEAYLKLSDLYKYNKKADEIARSYVAYENGDAEERNMVAISMISEEEYVKQYDKEMAIWVEKQHELCLPRGNSKVTPKYEMYIRSLYRFFGSPHHCITSVSKALQSHIYLWCRGFPWRQRKVVGNAFYYMKGDGLRTGFGSHWMPDFVEDHKSTLMKVSTDRFPLKKPLKDDIFISNTRDEDSYLITTNLDFMNKSIHSLVSVIYIIFFTHNWLEVTAANIMLALTFYILFCVCVSAVLCPVYFSPICIYVPEGFLSSDDDELDEPLIRSLLKEPLYHLLVFLFSIPVGCLMALLIYNSRLNFTLWTLSIIFTAIYVLTVLRSIIRSWLKNRKRAQKEEEITETETAYDEKKTDSIQSTETNEMPMASAWYSSLISGESFDSILGVLCFFAFFALSFSSCFMDSVSQTGTNIFQ</sequence>
<evidence type="ECO:0000313" key="2">
    <source>
        <dbReference type="EMBL" id="RCH87108.1"/>
    </source>
</evidence>
<gene>
    <name evidence="2" type="ORF">CU098_004455</name>
</gene>
<proteinExistence type="predicted"/>
<feature type="transmembrane region" description="Helical" evidence="1">
    <location>
        <begin position="356"/>
        <end position="378"/>
    </location>
</feature>
<reference evidence="2 3" key="1">
    <citation type="journal article" date="2018" name="G3 (Bethesda)">
        <title>Phylogenetic and Phylogenomic Definition of Rhizopus Species.</title>
        <authorList>
            <person name="Gryganskyi A.P."/>
            <person name="Golan J."/>
            <person name="Dolatabadi S."/>
            <person name="Mondo S."/>
            <person name="Robb S."/>
            <person name="Idnurm A."/>
            <person name="Muszewska A."/>
            <person name="Steczkiewicz K."/>
            <person name="Masonjones S."/>
            <person name="Liao H.L."/>
            <person name="Gajdeczka M.T."/>
            <person name="Anike F."/>
            <person name="Vuek A."/>
            <person name="Anishchenko I.M."/>
            <person name="Voigt K."/>
            <person name="de Hoog G.S."/>
            <person name="Smith M.E."/>
            <person name="Heitman J."/>
            <person name="Vilgalys R."/>
            <person name="Stajich J.E."/>
        </authorList>
    </citation>
    <scope>NUCLEOTIDE SEQUENCE [LARGE SCALE GENOMIC DNA]</scope>
    <source>
        <strain evidence="2 3">LSU 92-RS-03</strain>
    </source>
</reference>
<evidence type="ECO:0000313" key="3">
    <source>
        <dbReference type="Proteomes" id="UP000253551"/>
    </source>
</evidence>
<dbReference type="EMBL" id="PJQM01003788">
    <property type="protein sequence ID" value="RCH87108.1"/>
    <property type="molecule type" value="Genomic_DNA"/>
</dbReference>
<dbReference type="Proteomes" id="UP000253551">
    <property type="component" value="Unassembled WGS sequence"/>
</dbReference>
<dbReference type="OrthoDB" id="2208166at2759"/>
<accession>A0A367JAZ5</accession>
<evidence type="ECO:0000256" key="1">
    <source>
        <dbReference type="SAM" id="Phobius"/>
    </source>
</evidence>